<dbReference type="SUPFAM" id="SSF140490">
    <property type="entry name" value="Nqo1C-terminal domain-like"/>
    <property type="match status" value="1"/>
</dbReference>
<name>E3D0E1_9BACT</name>
<dbReference type="InterPro" id="IPR037207">
    <property type="entry name" value="Nuop51_4Fe4S-bd_sf"/>
</dbReference>
<evidence type="ECO:0000313" key="8">
    <source>
        <dbReference type="Proteomes" id="UP000005096"/>
    </source>
</evidence>
<dbReference type="Gene3D" id="6.10.250.1450">
    <property type="match status" value="1"/>
</dbReference>
<dbReference type="PROSITE" id="PS00645">
    <property type="entry name" value="COMPLEX1_51K_2"/>
    <property type="match status" value="1"/>
</dbReference>
<organism evidence="7 8">
    <name type="scientific">Aminomonas paucivorans DSM 12260</name>
    <dbReference type="NCBI Taxonomy" id="584708"/>
    <lineage>
        <taxon>Bacteria</taxon>
        <taxon>Thermotogati</taxon>
        <taxon>Synergistota</taxon>
        <taxon>Synergistia</taxon>
        <taxon>Synergistales</taxon>
        <taxon>Synergistaceae</taxon>
        <taxon>Aminomonas</taxon>
    </lineage>
</organism>
<dbReference type="InterPro" id="IPR017900">
    <property type="entry name" value="4Fe4S_Fe_S_CS"/>
</dbReference>
<dbReference type="PROSITE" id="PS00198">
    <property type="entry name" value="4FE4S_FER_1"/>
    <property type="match status" value="2"/>
</dbReference>
<evidence type="ECO:0000256" key="3">
    <source>
        <dbReference type="ARBA" id="ARBA00022723"/>
    </source>
</evidence>
<dbReference type="InterPro" id="IPR001949">
    <property type="entry name" value="NADH-UbQ_OxRdtase_51kDa_CS"/>
</dbReference>
<dbReference type="EC" id="1.6.99.5" evidence="7"/>
<dbReference type="GO" id="GO:0008137">
    <property type="term" value="F:NADH dehydrogenase (ubiquinone) activity"/>
    <property type="evidence" value="ECO:0007669"/>
    <property type="project" value="InterPro"/>
</dbReference>
<dbReference type="Pfam" id="PF01257">
    <property type="entry name" value="2Fe-2S_thioredx"/>
    <property type="match status" value="1"/>
</dbReference>
<feature type="domain" description="4Fe-4S ferredoxin-type" evidence="6">
    <location>
        <begin position="587"/>
        <end position="616"/>
    </location>
</feature>
<dbReference type="HOGENOM" id="CLU_014881_3_2_0"/>
<accession>E3D0E1</accession>
<dbReference type="Gene3D" id="3.40.50.11540">
    <property type="entry name" value="NADH-ubiquinone oxidoreductase 51kDa subunit"/>
    <property type="match status" value="1"/>
</dbReference>
<keyword evidence="5" id="KW-0411">Iron-sulfur</keyword>
<dbReference type="STRING" id="584708.Apau_0526"/>
<dbReference type="Gene3D" id="3.10.20.600">
    <property type="match status" value="1"/>
</dbReference>
<dbReference type="SMART" id="SM00928">
    <property type="entry name" value="NADH_4Fe-4S"/>
    <property type="match status" value="1"/>
</dbReference>
<dbReference type="FunFam" id="3.40.50.11540:FF:000001">
    <property type="entry name" value="NADH dehydrogenase [ubiquinone] flavoprotein 1, mitochondrial"/>
    <property type="match status" value="1"/>
</dbReference>
<comment type="similarity">
    <text evidence="1">Belongs to the complex I 51 kDa subunit family.</text>
</comment>
<dbReference type="RefSeq" id="WP_006300114.1">
    <property type="nucleotide sequence ID" value="NZ_CM001022.1"/>
</dbReference>
<keyword evidence="3" id="KW-0479">Metal-binding</keyword>
<dbReference type="InterPro" id="IPR019575">
    <property type="entry name" value="Nuop51_4Fe4S-bd"/>
</dbReference>
<dbReference type="Pfam" id="PF14697">
    <property type="entry name" value="Fer4_21"/>
    <property type="match status" value="1"/>
</dbReference>
<evidence type="ECO:0000256" key="4">
    <source>
        <dbReference type="ARBA" id="ARBA00023004"/>
    </source>
</evidence>
<dbReference type="GO" id="GO:0051539">
    <property type="term" value="F:4 iron, 4 sulfur cluster binding"/>
    <property type="evidence" value="ECO:0007669"/>
    <property type="project" value="UniProtKB-KW"/>
</dbReference>
<keyword evidence="4" id="KW-0408">Iron</keyword>
<dbReference type="eggNOG" id="COG1894">
    <property type="taxonomic scope" value="Bacteria"/>
</dbReference>
<dbReference type="GO" id="GO:0010181">
    <property type="term" value="F:FMN binding"/>
    <property type="evidence" value="ECO:0007669"/>
    <property type="project" value="InterPro"/>
</dbReference>
<evidence type="ECO:0000313" key="7">
    <source>
        <dbReference type="EMBL" id="EFQ22960.1"/>
    </source>
</evidence>
<dbReference type="Pfam" id="PF10589">
    <property type="entry name" value="NADH_4Fe-4S"/>
    <property type="match status" value="1"/>
</dbReference>
<reference evidence="7 8" key="1">
    <citation type="journal article" date="2010" name="Stand. Genomic Sci.">
        <title>Non-contiguous finished genome sequence of Aminomonas paucivorans type strain (GLU-3).</title>
        <authorList>
            <person name="Pitluck S."/>
            <person name="Yasawong M."/>
            <person name="Held B."/>
            <person name="Lapidus A."/>
            <person name="Nolan M."/>
            <person name="Copeland A."/>
            <person name="Lucas S."/>
            <person name="Del Rio T.G."/>
            <person name="Tice H."/>
            <person name="Cheng J.F."/>
            <person name="Chertkov O."/>
            <person name="Goodwin L."/>
            <person name="Tapia R."/>
            <person name="Han C."/>
            <person name="Liolios K."/>
            <person name="Ivanova N."/>
            <person name="Mavromatis K."/>
            <person name="Ovchinnikova G."/>
            <person name="Pati A."/>
            <person name="Chen A."/>
            <person name="Palaniappan K."/>
            <person name="Land M."/>
            <person name="Hauser L."/>
            <person name="Chang Y.J."/>
            <person name="Jeffries C.D."/>
            <person name="Pukall R."/>
            <person name="Spring S."/>
            <person name="Rohde M."/>
            <person name="Sikorski J."/>
            <person name="Goker M."/>
            <person name="Woyke T."/>
            <person name="Bristow J."/>
            <person name="Eisen J.A."/>
            <person name="Markowitz V."/>
            <person name="Hugenholtz P."/>
            <person name="Kyrpides N.C."/>
            <person name="Klenk H.P."/>
        </authorList>
    </citation>
    <scope>NUCLEOTIDE SEQUENCE [LARGE SCALE GENOMIC DNA]</scope>
    <source>
        <strain evidence="7 8">DSM 12260</strain>
    </source>
</reference>
<keyword evidence="7" id="KW-0560">Oxidoreductase</keyword>
<dbReference type="AlphaFoldDB" id="E3D0E1"/>
<dbReference type="CDD" id="cd02980">
    <property type="entry name" value="TRX_Fd_family"/>
    <property type="match status" value="1"/>
</dbReference>
<dbReference type="PROSITE" id="PS51379">
    <property type="entry name" value="4FE4S_FER_2"/>
    <property type="match status" value="2"/>
</dbReference>
<dbReference type="SUPFAM" id="SSF142984">
    <property type="entry name" value="Nqo1 middle domain-like"/>
    <property type="match status" value="1"/>
</dbReference>
<protein>
    <submittedName>
        <fullName evidence="7">NADH dehydrogenase (Quinone)</fullName>
        <ecNumber evidence="7">1.6.99.5</ecNumber>
    </submittedName>
</protein>
<evidence type="ECO:0000259" key="6">
    <source>
        <dbReference type="PROSITE" id="PS51379"/>
    </source>
</evidence>
<evidence type="ECO:0000256" key="5">
    <source>
        <dbReference type="ARBA" id="ARBA00023014"/>
    </source>
</evidence>
<dbReference type="InterPro" id="IPR011538">
    <property type="entry name" value="Nuo51_FMN-bd"/>
</dbReference>
<dbReference type="Gene3D" id="3.40.30.10">
    <property type="entry name" value="Glutaredoxin"/>
    <property type="match status" value="1"/>
</dbReference>
<dbReference type="OrthoDB" id="9761899at2"/>
<gene>
    <name evidence="7" type="ORF">Apau_0526</name>
</gene>
<dbReference type="SUPFAM" id="SSF142019">
    <property type="entry name" value="Nqo1 FMN-binding domain-like"/>
    <property type="match status" value="1"/>
</dbReference>
<dbReference type="SUPFAM" id="SSF52833">
    <property type="entry name" value="Thioredoxin-like"/>
    <property type="match status" value="1"/>
</dbReference>
<dbReference type="InterPro" id="IPR017896">
    <property type="entry name" value="4Fe4S_Fe-S-bd"/>
</dbReference>
<dbReference type="InterPro" id="IPR036249">
    <property type="entry name" value="Thioredoxin-like_sf"/>
</dbReference>
<dbReference type="GO" id="GO:0016491">
    <property type="term" value="F:oxidoreductase activity"/>
    <property type="evidence" value="ECO:0007669"/>
    <property type="project" value="UniProtKB-KW"/>
</dbReference>
<dbReference type="EMBL" id="CM001022">
    <property type="protein sequence ID" value="EFQ22960.1"/>
    <property type="molecule type" value="Genomic_DNA"/>
</dbReference>
<evidence type="ECO:0000256" key="1">
    <source>
        <dbReference type="ARBA" id="ARBA00007523"/>
    </source>
</evidence>
<dbReference type="PaxDb" id="584708-Apau_0526"/>
<dbReference type="PANTHER" id="PTHR43578:SF3">
    <property type="entry name" value="NADH-QUINONE OXIDOREDUCTASE SUBUNIT F"/>
    <property type="match status" value="1"/>
</dbReference>
<dbReference type="GO" id="GO:0046872">
    <property type="term" value="F:metal ion binding"/>
    <property type="evidence" value="ECO:0007669"/>
    <property type="project" value="UniProtKB-KW"/>
</dbReference>
<dbReference type="Gene3D" id="3.30.70.20">
    <property type="match status" value="2"/>
</dbReference>
<evidence type="ECO:0000256" key="2">
    <source>
        <dbReference type="ARBA" id="ARBA00022485"/>
    </source>
</evidence>
<dbReference type="Gene3D" id="1.20.1440.230">
    <property type="entry name" value="NADH-ubiquinone oxidoreductase 51kDa subunit, iron-sulphur binding domain"/>
    <property type="match status" value="1"/>
</dbReference>
<sequence>MRLENAADLERWREELRAARAASSRVRVCAGTGCLAGGSARVKEAFEVEAARRGLALGVDFRAETTGCHGFCEEGPLVVAEPGGILYRRVTPSDVPEILDALASGVPVQRLLYKDASGKVCPTEDSIPFYAGQDRQVLRHCGHIDPRELRDSVRAGGYRALGLALGMEPEDVVKAVSDSGLRGRGGGGFPTGIKWDSCRRAKGKHRFVLANGDEGDPGAFMDRSLMEGDPHSVLEGMIIGAHAVGARKGFLYVRAEYPLAVEHLNRAIAQAREAGLLGRNILGSGLDFDLEVCRGGGAFVCGESSALMASIEGRAGEPRVKYIRSTERGLWDCPTVLNNVETWANVPLVIPQGAQAYRTKGTDGSPGTKVFSLVGKVRHSGLVEVPMGTTLREIIFGLGGGVLGRGRFKAVQTGGPSGGCLPEDRLDIPVDFDRLVEEGSMMGSGGMIVMDHRTCMVDVARYFVHFLAEESCGKCVPCREGLQAILDILNDLTQGRGRPGDGRRLEEMGRALSDTALCGLGQTAANPVLSTLRFFPEEYREHEEQGFCRAGVCTGLFVVRVTPESCVGCGACKRACPVGAISGETRQAHSVDPTACIGCGACLDTCPFGALSPAPKEGSNR</sequence>
<keyword evidence="8" id="KW-1185">Reference proteome</keyword>
<dbReference type="FunFam" id="1.20.1440.230:FF:000001">
    <property type="entry name" value="Mitochondrial NADH dehydrogenase flavoprotein 1"/>
    <property type="match status" value="1"/>
</dbReference>
<feature type="domain" description="4Fe-4S ferredoxin-type" evidence="6">
    <location>
        <begin position="557"/>
        <end position="586"/>
    </location>
</feature>
<dbReference type="PANTHER" id="PTHR43578">
    <property type="entry name" value="NADH-QUINONE OXIDOREDUCTASE SUBUNIT F"/>
    <property type="match status" value="1"/>
</dbReference>
<dbReference type="InterPro" id="IPR037225">
    <property type="entry name" value="Nuo51_FMN-bd_sf"/>
</dbReference>
<dbReference type="Proteomes" id="UP000005096">
    <property type="component" value="Chromosome"/>
</dbReference>
<dbReference type="Pfam" id="PF01512">
    <property type="entry name" value="Complex1_51K"/>
    <property type="match status" value="1"/>
</dbReference>
<dbReference type="SUPFAM" id="SSF54862">
    <property type="entry name" value="4Fe-4S ferredoxins"/>
    <property type="match status" value="1"/>
</dbReference>
<keyword evidence="2" id="KW-0004">4Fe-4S</keyword>
<proteinExistence type="inferred from homology"/>